<dbReference type="VEuPathDB" id="FungiDB:Z520_03553"/>
<dbReference type="STRING" id="1442371.A0A0D2IUZ3"/>
<evidence type="ECO:0000256" key="4">
    <source>
        <dbReference type="ARBA" id="ARBA00022723"/>
    </source>
</evidence>
<evidence type="ECO:0000256" key="9">
    <source>
        <dbReference type="ARBA" id="ARBA00048233"/>
    </source>
</evidence>
<dbReference type="InterPro" id="IPR041640">
    <property type="entry name" value="Tyrosinase_C"/>
</dbReference>
<keyword evidence="14" id="KW-1185">Reference proteome</keyword>
<feature type="domain" description="Tyrosinase copper-binding" evidence="11">
    <location>
        <begin position="91"/>
        <end position="108"/>
    </location>
</feature>
<dbReference type="InterPro" id="IPR050316">
    <property type="entry name" value="Tyrosinase/Hemocyanin"/>
</dbReference>
<evidence type="ECO:0000256" key="10">
    <source>
        <dbReference type="ARBA" id="ARBA00048881"/>
    </source>
</evidence>
<dbReference type="InterPro" id="IPR002227">
    <property type="entry name" value="Tyrosinase_Cu-bd"/>
</dbReference>
<proteinExistence type="inferred from homology"/>
<dbReference type="GO" id="GO:0046872">
    <property type="term" value="F:metal ion binding"/>
    <property type="evidence" value="ECO:0007669"/>
    <property type="project" value="UniProtKB-KW"/>
</dbReference>
<gene>
    <name evidence="13" type="ORF">Z520_03553</name>
</gene>
<keyword evidence="4" id="KW-0479">Metal-binding</keyword>
<comment type="similarity">
    <text evidence="2">Belongs to the tyrosinase family.</text>
</comment>
<evidence type="ECO:0000259" key="12">
    <source>
        <dbReference type="PROSITE" id="PS00498"/>
    </source>
</evidence>
<evidence type="ECO:0000313" key="13">
    <source>
        <dbReference type="EMBL" id="KIY00887.1"/>
    </source>
</evidence>
<keyword evidence="8" id="KW-0470">Melanin biosynthesis</keyword>
<evidence type="ECO:0000259" key="11">
    <source>
        <dbReference type="PROSITE" id="PS00497"/>
    </source>
</evidence>
<dbReference type="Pfam" id="PF00264">
    <property type="entry name" value="Tyrosinase"/>
    <property type="match status" value="1"/>
</dbReference>
<keyword evidence="5" id="KW-0560">Oxidoreductase</keyword>
<evidence type="ECO:0000256" key="3">
    <source>
        <dbReference type="ARBA" id="ARBA00011906"/>
    </source>
</evidence>
<dbReference type="PROSITE" id="PS00498">
    <property type="entry name" value="TYROSINASE_2"/>
    <property type="match status" value="1"/>
</dbReference>
<dbReference type="Pfam" id="PF18132">
    <property type="entry name" value="Tyrosinase_C"/>
    <property type="match status" value="1"/>
</dbReference>
<evidence type="ECO:0000313" key="14">
    <source>
        <dbReference type="Proteomes" id="UP000053411"/>
    </source>
</evidence>
<keyword evidence="6" id="KW-0186">Copper</keyword>
<dbReference type="PRINTS" id="PR00092">
    <property type="entry name" value="TYROSINASE"/>
</dbReference>
<evidence type="ECO:0000256" key="5">
    <source>
        <dbReference type="ARBA" id="ARBA00023002"/>
    </source>
</evidence>
<dbReference type="Gene3D" id="2.60.310.20">
    <property type="match status" value="1"/>
</dbReference>
<comment type="cofactor">
    <cofactor evidence="1">
        <name>Cu(2+)</name>
        <dbReference type="ChEBI" id="CHEBI:29036"/>
    </cofactor>
</comment>
<dbReference type="InterPro" id="IPR008922">
    <property type="entry name" value="Di-copper_centre_dom_sf"/>
</dbReference>
<accession>A0A0D2IUZ3</accession>
<dbReference type="SUPFAM" id="SSF48056">
    <property type="entry name" value="Di-copper centre-containing domain"/>
    <property type="match status" value="1"/>
</dbReference>
<sequence length="687" mass="77961">MAPSEAELNAGIVVGIGALNHNEVRPRLDIDVMIARQPDVFNLFLLAFMDLKADTSKLGYFSLAGIHGLPTSLWDGVGKTFPEGTGGYCAHGRLVFPTWHRPYLALLEQTLYRKMMAIVKEFDRAFQSKYLAAARAFRLPYWDYFRPRDVDAKFPGIKLEGNRTKYDYDFRMPDILNVREVMVRVPPYDKLIVQENPLYNFKFTDKQNLDKDLARARLRNYNPNRTVRYPRDKDSKYHDVQQLSDALNSGREGRASMMLDILNPSSTRYPRLGDVASDSVLREGDMTQTGLSGQTSGILPRDGNGRPASFGSIEALHGNYHTLVGGANGHMSSPSIAAFDPVFWLHHCNVDRIFAIWQALHPKAWFPPAGREARSGRRLKPENEKDLLPFYKYICELGPIYYDSDWSRDIESFGYTYPDLDRLSDPRVIWSRVYHRYIWSIRSASSRRFSTPPSDMMPLNLNKAQVFRYPDVNGRTATAAESTPHSVTTRIVFKRVTSSGPPETLTTEQLAAQDRGYMPAPDNDIDPYFDREWYIDNVVKRNALNGPFTIYFFLCPKSRFPDDPADYAASPYLAGLNHIFAAPREVCDNCGQQDAAGVLASDTVPITPLLLDYMGNGTLESMRAEHVRPFLVKYLRWRVVYAGITRADPRDLPNFELSVSAKIVYDDGSATYEAYPDVVDDIIYNAS</sequence>
<comment type="catalytic activity">
    <reaction evidence="9">
        <text>2 L-dopa + O2 = 2 L-dopaquinone + 2 H2O</text>
        <dbReference type="Rhea" id="RHEA:34287"/>
        <dbReference type="ChEBI" id="CHEBI:15377"/>
        <dbReference type="ChEBI" id="CHEBI:15379"/>
        <dbReference type="ChEBI" id="CHEBI:57504"/>
        <dbReference type="ChEBI" id="CHEBI:57924"/>
        <dbReference type="EC" id="1.14.18.1"/>
    </reaction>
</comment>
<dbReference type="GO" id="GO:0004503">
    <property type="term" value="F:tyrosinase activity"/>
    <property type="evidence" value="ECO:0007669"/>
    <property type="project" value="UniProtKB-EC"/>
</dbReference>
<evidence type="ECO:0000256" key="2">
    <source>
        <dbReference type="ARBA" id="ARBA00009928"/>
    </source>
</evidence>
<reference evidence="13 14" key="1">
    <citation type="submission" date="2015-01" db="EMBL/GenBank/DDBJ databases">
        <title>The Genome Sequence of Fonsecaea multimorphosa CBS 102226.</title>
        <authorList>
            <consortium name="The Broad Institute Genomics Platform"/>
            <person name="Cuomo C."/>
            <person name="de Hoog S."/>
            <person name="Gorbushina A."/>
            <person name="Stielow B."/>
            <person name="Teixiera M."/>
            <person name="Abouelleil A."/>
            <person name="Chapman S.B."/>
            <person name="Priest M."/>
            <person name="Young S.K."/>
            <person name="Wortman J."/>
            <person name="Nusbaum C."/>
            <person name="Birren B."/>
        </authorList>
    </citation>
    <scope>NUCLEOTIDE SEQUENCE [LARGE SCALE GENOMIC DNA]</scope>
    <source>
        <strain evidence="13 14">CBS 102226</strain>
    </source>
</reference>
<evidence type="ECO:0000256" key="6">
    <source>
        <dbReference type="ARBA" id="ARBA00023008"/>
    </source>
</evidence>
<evidence type="ECO:0000256" key="7">
    <source>
        <dbReference type="ARBA" id="ARBA00023033"/>
    </source>
</evidence>
<dbReference type="EMBL" id="KN848066">
    <property type="protein sequence ID" value="KIY00887.1"/>
    <property type="molecule type" value="Genomic_DNA"/>
</dbReference>
<keyword evidence="7" id="KW-0503">Monooxygenase</keyword>
<dbReference type="PANTHER" id="PTHR11474:SF76">
    <property type="entry name" value="SHKT DOMAIN-CONTAINING PROTEIN"/>
    <property type="match status" value="1"/>
</dbReference>
<dbReference type="AlphaFoldDB" id="A0A0D2IUZ3"/>
<evidence type="ECO:0000256" key="1">
    <source>
        <dbReference type="ARBA" id="ARBA00001973"/>
    </source>
</evidence>
<dbReference type="Proteomes" id="UP000053411">
    <property type="component" value="Unassembled WGS sequence"/>
</dbReference>
<dbReference type="GeneID" id="27709299"/>
<dbReference type="RefSeq" id="XP_016635009.1">
    <property type="nucleotide sequence ID" value="XM_016774063.1"/>
</dbReference>
<evidence type="ECO:0000256" key="8">
    <source>
        <dbReference type="ARBA" id="ARBA00023101"/>
    </source>
</evidence>
<organism evidence="13 14">
    <name type="scientific">Fonsecaea multimorphosa CBS 102226</name>
    <dbReference type="NCBI Taxonomy" id="1442371"/>
    <lineage>
        <taxon>Eukaryota</taxon>
        <taxon>Fungi</taxon>
        <taxon>Dikarya</taxon>
        <taxon>Ascomycota</taxon>
        <taxon>Pezizomycotina</taxon>
        <taxon>Eurotiomycetes</taxon>
        <taxon>Chaetothyriomycetidae</taxon>
        <taxon>Chaetothyriales</taxon>
        <taxon>Herpotrichiellaceae</taxon>
        <taxon>Fonsecaea</taxon>
    </lineage>
</organism>
<feature type="domain" description="Tyrosinase copper-binding" evidence="12">
    <location>
        <begin position="340"/>
        <end position="351"/>
    </location>
</feature>
<dbReference type="PANTHER" id="PTHR11474">
    <property type="entry name" value="TYROSINASE FAMILY MEMBER"/>
    <property type="match status" value="1"/>
</dbReference>
<comment type="catalytic activity">
    <reaction evidence="10">
        <text>L-tyrosine + O2 = L-dopaquinone + H2O</text>
        <dbReference type="Rhea" id="RHEA:18117"/>
        <dbReference type="ChEBI" id="CHEBI:15377"/>
        <dbReference type="ChEBI" id="CHEBI:15379"/>
        <dbReference type="ChEBI" id="CHEBI:57924"/>
        <dbReference type="ChEBI" id="CHEBI:58315"/>
        <dbReference type="EC" id="1.14.18.1"/>
    </reaction>
</comment>
<dbReference type="EC" id="1.14.18.1" evidence="3"/>
<dbReference type="Gene3D" id="1.10.1280.10">
    <property type="entry name" value="Di-copper center containing domain from catechol oxidase"/>
    <property type="match status" value="1"/>
</dbReference>
<dbReference type="OrthoDB" id="1658288at2759"/>
<name>A0A0D2IUZ3_9EURO</name>
<dbReference type="PROSITE" id="PS00497">
    <property type="entry name" value="TYROSINASE_1"/>
    <property type="match status" value="1"/>
</dbReference>
<protein>
    <recommendedName>
        <fullName evidence="3">tyrosinase</fullName>
        <ecNumber evidence="3">1.14.18.1</ecNumber>
    </recommendedName>
</protein>
<dbReference type="GO" id="GO:0042438">
    <property type="term" value="P:melanin biosynthetic process"/>
    <property type="evidence" value="ECO:0007669"/>
    <property type="project" value="UniProtKB-KW"/>
</dbReference>